<dbReference type="InterPro" id="IPR050639">
    <property type="entry name" value="SSR_resolvase"/>
</dbReference>
<dbReference type="Gene3D" id="3.40.50.1390">
    <property type="entry name" value="Resolvase, N-terminal catalytic domain"/>
    <property type="match status" value="1"/>
</dbReference>
<evidence type="ECO:0000313" key="4">
    <source>
        <dbReference type="Proteomes" id="UP000433181"/>
    </source>
</evidence>
<protein>
    <submittedName>
        <fullName evidence="3">Recombinase family protein</fullName>
    </submittedName>
</protein>
<organism evidence="3 4">
    <name type="scientific">Anaerovibrio slackiae</name>
    <dbReference type="NCBI Taxonomy" id="2652309"/>
    <lineage>
        <taxon>Bacteria</taxon>
        <taxon>Bacillati</taxon>
        <taxon>Bacillota</taxon>
        <taxon>Negativicutes</taxon>
        <taxon>Selenomonadales</taxon>
        <taxon>Selenomonadaceae</taxon>
        <taxon>Anaerovibrio</taxon>
    </lineage>
</organism>
<name>A0A6I2ULQ4_9FIRM</name>
<dbReference type="Pfam" id="PF07508">
    <property type="entry name" value="Recombinase"/>
    <property type="match status" value="1"/>
</dbReference>
<gene>
    <name evidence="3" type="ORF">FYJ84_14115</name>
</gene>
<dbReference type="InterPro" id="IPR006119">
    <property type="entry name" value="Resolv_N"/>
</dbReference>
<comment type="caution">
    <text evidence="3">The sequence shown here is derived from an EMBL/GenBank/DDBJ whole genome shotgun (WGS) entry which is preliminary data.</text>
</comment>
<evidence type="ECO:0000313" key="3">
    <source>
        <dbReference type="EMBL" id="MSU10081.1"/>
    </source>
</evidence>
<dbReference type="SUPFAM" id="SSF53041">
    <property type="entry name" value="Resolvase-like"/>
    <property type="match status" value="1"/>
</dbReference>
<dbReference type="RefSeq" id="WP_154408246.1">
    <property type="nucleotide sequence ID" value="NZ_VUNR01000055.1"/>
</dbReference>
<dbReference type="InterPro" id="IPR038109">
    <property type="entry name" value="DNA_bind_recomb_sf"/>
</dbReference>
<dbReference type="GO" id="GO:0000150">
    <property type="term" value="F:DNA strand exchange activity"/>
    <property type="evidence" value="ECO:0007669"/>
    <property type="project" value="InterPro"/>
</dbReference>
<dbReference type="CDD" id="cd00338">
    <property type="entry name" value="Ser_Recombinase"/>
    <property type="match status" value="1"/>
</dbReference>
<keyword evidence="4" id="KW-1185">Reference proteome</keyword>
<dbReference type="InterPro" id="IPR025827">
    <property type="entry name" value="Zn_ribbon_recom_dom"/>
</dbReference>
<dbReference type="Proteomes" id="UP000433181">
    <property type="component" value="Unassembled WGS sequence"/>
</dbReference>
<dbReference type="InterPro" id="IPR011109">
    <property type="entry name" value="DNA_bind_recombinase_dom"/>
</dbReference>
<feature type="domain" description="Resolvase/invertase-type recombinase catalytic" evidence="1">
    <location>
        <begin position="2"/>
        <end position="148"/>
    </location>
</feature>
<dbReference type="PANTHER" id="PTHR30461:SF23">
    <property type="entry name" value="DNA RECOMBINASE-RELATED"/>
    <property type="match status" value="1"/>
</dbReference>
<dbReference type="AlphaFoldDB" id="A0A6I2ULQ4"/>
<proteinExistence type="predicted"/>
<evidence type="ECO:0000259" key="2">
    <source>
        <dbReference type="PROSITE" id="PS51737"/>
    </source>
</evidence>
<dbReference type="PROSITE" id="PS51737">
    <property type="entry name" value="RECOMBINASE_DNA_BIND"/>
    <property type="match status" value="1"/>
</dbReference>
<reference evidence="3 4" key="1">
    <citation type="submission" date="2019-08" db="EMBL/GenBank/DDBJ databases">
        <title>In-depth cultivation of the pig gut microbiome towards novel bacterial diversity and tailored functional studies.</title>
        <authorList>
            <person name="Wylensek D."/>
            <person name="Hitch T.C.A."/>
            <person name="Clavel T."/>
        </authorList>
    </citation>
    <scope>NUCLEOTIDE SEQUENCE [LARGE SCALE GENOMIC DNA]</scope>
    <source>
        <strain evidence="3 4">WCA-693-APC-5D-A</strain>
    </source>
</reference>
<dbReference type="PROSITE" id="PS51736">
    <property type="entry name" value="RECOMBINASES_3"/>
    <property type="match status" value="1"/>
</dbReference>
<dbReference type="PANTHER" id="PTHR30461">
    <property type="entry name" value="DNA-INVERTASE FROM LAMBDOID PROPHAGE"/>
    <property type="match status" value="1"/>
</dbReference>
<dbReference type="EMBL" id="VUNR01000055">
    <property type="protein sequence ID" value="MSU10081.1"/>
    <property type="molecule type" value="Genomic_DNA"/>
</dbReference>
<dbReference type="InterPro" id="IPR036162">
    <property type="entry name" value="Resolvase-like_N_sf"/>
</dbReference>
<dbReference type="GeneID" id="96780065"/>
<dbReference type="SMART" id="SM00857">
    <property type="entry name" value="Resolvase"/>
    <property type="match status" value="1"/>
</dbReference>
<dbReference type="Pfam" id="PF13408">
    <property type="entry name" value="Zn_ribbon_recom"/>
    <property type="match status" value="1"/>
</dbReference>
<accession>A0A6I2ULQ4</accession>
<dbReference type="Gene3D" id="3.90.1750.20">
    <property type="entry name" value="Putative Large Serine Recombinase, Chain B, Domain 2"/>
    <property type="match status" value="1"/>
</dbReference>
<sequence length="506" mass="57550">MIVALYARYSSDNQRVESIVAQLRACREYCQKYGYTIIKEYADEAMTGTNDNRPQFQQMMRDAEAGMFEMIVAHKVDRIGRDEFDYYYNRHRLEACGVGLAFAAQGFDVSTPEGALMNNTLVGLAAYYSRNLAKEVQKGQRENALQGKTNGGKPLFGYKYAPDKTYLVDEHEAEGVRMIFDMYLQGAGYLEIASALNERGFRTRRGNKFGKNSLHELLRNRRYIGTVVWGHNTKMPNGKRNNHRPPHKDTLVIPDGCPAIIDKETFALVQEKMEQRRKHRGMCTARHTYLLTPLVFCAHCGAAMGGVAHRNQYGVLYRYYRCQRKTRMGTDICPNHSMRADVLEDLIIGQIRKLFLNPDAVEKLMASVDEQYRILKENDCKSLEGLKTKKAAVMKKINSYLEYIEEYGMPDRIAHQRYQGWISELEKLEAEISRREASVPAPLSRAVIRQYIDKYSNALASGSAGNIKNVIAAFVSKIKISRDEISVSFKFRVFGSCTDDGAVDGT</sequence>
<feature type="domain" description="Recombinase" evidence="2">
    <location>
        <begin position="155"/>
        <end position="279"/>
    </location>
</feature>
<evidence type="ECO:0000259" key="1">
    <source>
        <dbReference type="PROSITE" id="PS51736"/>
    </source>
</evidence>
<dbReference type="GO" id="GO:0003677">
    <property type="term" value="F:DNA binding"/>
    <property type="evidence" value="ECO:0007669"/>
    <property type="project" value="InterPro"/>
</dbReference>
<dbReference type="Pfam" id="PF00239">
    <property type="entry name" value="Resolvase"/>
    <property type="match status" value="1"/>
</dbReference>